<evidence type="ECO:0000313" key="2">
    <source>
        <dbReference type="EMBL" id="MRH74995.1"/>
    </source>
</evidence>
<keyword evidence="3" id="KW-1185">Reference proteome</keyword>
<gene>
    <name evidence="1" type="ORF">GIY21_10210</name>
    <name evidence="2" type="ORF">GIY22_10205</name>
</gene>
<dbReference type="Proteomes" id="UP000439314">
    <property type="component" value="Unassembled WGS sequence"/>
</dbReference>
<evidence type="ECO:0000313" key="1">
    <source>
        <dbReference type="EMBL" id="MRH00663.1"/>
    </source>
</evidence>
<dbReference type="EMBL" id="WJPN01000007">
    <property type="protein sequence ID" value="MRH00663.1"/>
    <property type="molecule type" value="Genomic_DNA"/>
</dbReference>
<dbReference type="RefSeq" id="WP_017910076.1">
    <property type="nucleotide sequence ID" value="NZ_CP132342.1"/>
</dbReference>
<name>A0A6N7Q8F6_9XANT</name>
<reference evidence="2" key="2">
    <citation type="journal article" date="2020" name="Plant Dis.">
        <title>A Grain Rot of Rice in Iran Caused by a Xanthomonas Strain Closely Related to X. sacchari.</title>
        <authorList>
            <person name="Mirghasempour S.A."/>
            <person name="Huang S."/>
            <person name="Studholme D.J."/>
            <person name="Brady C.L."/>
        </authorList>
    </citation>
    <scope>NUCLEOTIDE SEQUENCE</scope>
    <source>
        <strain evidence="2">SAM114</strain>
    </source>
</reference>
<reference evidence="3 4" key="1">
    <citation type="submission" date="2019-11" db="EMBL/GenBank/DDBJ databases">
        <title>First report of rice panicle blight caused by Xanthomonas sp. in Iran.</title>
        <authorList>
            <person name="Mirghasempour S.A."/>
            <person name="Huang S."/>
            <person name="Brady C.L."/>
            <person name="Studholme D.J."/>
        </authorList>
    </citation>
    <scope>NUCLEOTIDE SEQUENCE [LARGE SCALE GENOMIC DNA]</scope>
    <source>
        <strain evidence="1 4">ASD011</strain>
        <strain evidence="3">SAM114</strain>
    </source>
</reference>
<protein>
    <submittedName>
        <fullName evidence="1">Uncharacterized protein</fullName>
    </submittedName>
</protein>
<accession>A0A6N7Q8F6</accession>
<organism evidence="1 4">
    <name type="scientific">Xanthomonas sontii</name>
    <dbReference type="NCBI Taxonomy" id="2650745"/>
    <lineage>
        <taxon>Bacteria</taxon>
        <taxon>Pseudomonadati</taxon>
        <taxon>Pseudomonadota</taxon>
        <taxon>Gammaproteobacteria</taxon>
        <taxon>Lysobacterales</taxon>
        <taxon>Lysobacteraceae</taxon>
        <taxon>Xanthomonas</taxon>
    </lineage>
</organism>
<sequence>MSTSDDSRDNAGTKSKPALAEGVSATPYQGTFTVVNCTGQTINNVSVKHTCGNYMDPAASASLPPGGTIASVPLRAQTGSNDYWNLSFQMSDGSSRSRNSKQCNYVQSDAPGTCIIALYASSFSVLTPVSSPCMNNSYD</sequence>
<comment type="caution">
    <text evidence="1">The sequence shown here is derived from an EMBL/GenBank/DDBJ whole genome shotgun (WGS) entry which is preliminary data.</text>
</comment>
<dbReference type="AlphaFoldDB" id="A0A6N7Q8F6"/>
<proteinExistence type="predicted"/>
<dbReference type="EMBL" id="WJPM01000007">
    <property type="protein sequence ID" value="MRH74995.1"/>
    <property type="molecule type" value="Genomic_DNA"/>
</dbReference>
<evidence type="ECO:0000313" key="4">
    <source>
        <dbReference type="Proteomes" id="UP000439314"/>
    </source>
</evidence>
<dbReference type="Proteomes" id="UP000437931">
    <property type="component" value="Unassembled WGS sequence"/>
</dbReference>
<evidence type="ECO:0000313" key="3">
    <source>
        <dbReference type="Proteomes" id="UP000437931"/>
    </source>
</evidence>